<evidence type="ECO:0008006" key="6">
    <source>
        <dbReference type="Google" id="ProtNLM"/>
    </source>
</evidence>
<dbReference type="GO" id="GO:0050821">
    <property type="term" value="P:protein stabilization"/>
    <property type="evidence" value="ECO:0007669"/>
    <property type="project" value="TreeGrafter"/>
</dbReference>
<evidence type="ECO:0000313" key="4">
    <source>
        <dbReference type="EMBL" id="PIP16535.1"/>
    </source>
</evidence>
<comment type="caution">
    <text evidence="4">The sequence shown here is derived from an EMBL/GenBank/DDBJ whole genome shotgun (WGS) entry which is preliminary data.</text>
</comment>
<dbReference type="InterPro" id="IPR005632">
    <property type="entry name" value="Chaperone_Skp"/>
</dbReference>
<accession>A0A2G9YBD8</accession>
<name>A0A2G9YBD8_9BACT</name>
<dbReference type="Gene3D" id="3.30.910.20">
    <property type="entry name" value="Skp domain"/>
    <property type="match status" value="1"/>
</dbReference>
<evidence type="ECO:0000256" key="2">
    <source>
        <dbReference type="ARBA" id="ARBA00022729"/>
    </source>
</evidence>
<dbReference type="Pfam" id="PF03938">
    <property type="entry name" value="OmpH"/>
    <property type="match status" value="1"/>
</dbReference>
<feature type="compositionally biased region" description="Basic and acidic residues" evidence="3">
    <location>
        <begin position="28"/>
        <end position="38"/>
    </location>
</feature>
<comment type="similarity">
    <text evidence="1">Belongs to the Skp family.</text>
</comment>
<feature type="non-terminal residue" evidence="4">
    <location>
        <position position="1"/>
    </location>
</feature>
<proteinExistence type="inferred from homology"/>
<dbReference type="SMART" id="SM00935">
    <property type="entry name" value="OmpH"/>
    <property type="match status" value="1"/>
</dbReference>
<gene>
    <name evidence="4" type="ORF">COX46_01650</name>
</gene>
<feature type="region of interest" description="Disordered" evidence="3">
    <location>
        <begin position="28"/>
        <end position="55"/>
    </location>
</feature>
<dbReference type="PANTHER" id="PTHR35089:SF1">
    <property type="entry name" value="CHAPERONE PROTEIN SKP"/>
    <property type="match status" value="1"/>
</dbReference>
<evidence type="ECO:0000313" key="5">
    <source>
        <dbReference type="Proteomes" id="UP000230392"/>
    </source>
</evidence>
<dbReference type="PANTHER" id="PTHR35089">
    <property type="entry name" value="CHAPERONE PROTEIN SKP"/>
    <property type="match status" value="1"/>
</dbReference>
<organism evidence="4 5">
    <name type="scientific">bacterium (Candidatus Ratteibacteria) CG23_combo_of_CG06-09_8_20_14_all_48_7</name>
    <dbReference type="NCBI Taxonomy" id="2014292"/>
    <lineage>
        <taxon>Bacteria</taxon>
        <taxon>Candidatus Ratteibacteria</taxon>
    </lineage>
</organism>
<dbReference type="InterPro" id="IPR024930">
    <property type="entry name" value="Skp_dom_sf"/>
</dbReference>
<dbReference type="GO" id="GO:0051082">
    <property type="term" value="F:unfolded protein binding"/>
    <property type="evidence" value="ECO:0007669"/>
    <property type="project" value="InterPro"/>
</dbReference>
<dbReference type="Proteomes" id="UP000230392">
    <property type="component" value="Unassembled WGS sequence"/>
</dbReference>
<reference evidence="4 5" key="1">
    <citation type="submission" date="2017-09" db="EMBL/GenBank/DDBJ databases">
        <title>Depth-based differentiation of microbial function through sediment-hosted aquifers and enrichment of novel symbionts in the deep terrestrial subsurface.</title>
        <authorList>
            <person name="Probst A.J."/>
            <person name="Ladd B."/>
            <person name="Jarett J.K."/>
            <person name="Geller-Mcgrath D.E."/>
            <person name="Sieber C.M."/>
            <person name="Emerson J.B."/>
            <person name="Anantharaman K."/>
            <person name="Thomas B.C."/>
            <person name="Malmstrom R."/>
            <person name="Stieglmeier M."/>
            <person name="Klingl A."/>
            <person name="Woyke T."/>
            <person name="Ryan C.M."/>
            <person name="Banfield J.F."/>
        </authorList>
    </citation>
    <scope>NUCLEOTIDE SEQUENCE [LARGE SCALE GENOMIC DNA]</scope>
    <source>
        <strain evidence="4">CG23_combo_of_CG06-09_8_20_14_all_48_7</strain>
    </source>
</reference>
<evidence type="ECO:0000256" key="1">
    <source>
        <dbReference type="ARBA" id="ARBA00009091"/>
    </source>
</evidence>
<dbReference type="EMBL" id="PCRF01000076">
    <property type="protein sequence ID" value="PIP16535.1"/>
    <property type="molecule type" value="Genomic_DNA"/>
</dbReference>
<sequence>VVDMNGVFSAYYKVAETQKEFDSLRKERQASVEKKADEMQNEIQPLQDKLDKQQSDLKEKEKVLSKEKTEEMKAEISKLGDEIEKKRNEVLRFQREAYQELQSKNREMVESRVKEINEVIARIGKEKGYTVIIHKEAVLYSLDAADLTDEVLKILNKEAPKSAEPKAKGESKKR</sequence>
<dbReference type="AlphaFoldDB" id="A0A2G9YBD8"/>
<dbReference type="SUPFAM" id="SSF111384">
    <property type="entry name" value="OmpH-like"/>
    <property type="match status" value="1"/>
</dbReference>
<evidence type="ECO:0000256" key="3">
    <source>
        <dbReference type="SAM" id="MobiDB-lite"/>
    </source>
</evidence>
<keyword evidence="2" id="KW-0732">Signal</keyword>
<dbReference type="GO" id="GO:0005829">
    <property type="term" value="C:cytosol"/>
    <property type="evidence" value="ECO:0007669"/>
    <property type="project" value="TreeGrafter"/>
</dbReference>
<protein>
    <recommendedName>
        <fullName evidence="6">OmpH family outer membrane protein</fullName>
    </recommendedName>
</protein>